<dbReference type="Pfam" id="PF00561">
    <property type="entry name" value="Abhydrolase_1"/>
    <property type="match status" value="1"/>
</dbReference>
<keyword evidence="3" id="KW-1185">Reference proteome</keyword>
<protein>
    <submittedName>
        <fullName evidence="2">Alpha/beta hydrolase</fullName>
    </submittedName>
</protein>
<dbReference type="Proteomes" id="UP000037822">
    <property type="component" value="Unassembled WGS sequence"/>
</dbReference>
<dbReference type="InterPro" id="IPR029058">
    <property type="entry name" value="AB_hydrolase_fold"/>
</dbReference>
<accession>A0A0N1N1D9</accession>
<feature type="domain" description="AB hydrolase-1" evidence="1">
    <location>
        <begin position="32"/>
        <end position="256"/>
    </location>
</feature>
<evidence type="ECO:0000259" key="1">
    <source>
        <dbReference type="Pfam" id="PF00561"/>
    </source>
</evidence>
<dbReference type="PANTHER" id="PTHR43433">
    <property type="entry name" value="HYDROLASE, ALPHA/BETA FOLD FAMILY PROTEIN"/>
    <property type="match status" value="1"/>
</dbReference>
<dbReference type="PATRIC" id="fig|1526658.3.peg.1607"/>
<dbReference type="InterPro" id="IPR050471">
    <property type="entry name" value="AB_hydrolase"/>
</dbReference>
<evidence type="ECO:0000313" key="2">
    <source>
        <dbReference type="EMBL" id="KPH78887.1"/>
    </source>
</evidence>
<dbReference type="PRINTS" id="PR00111">
    <property type="entry name" value="ABHYDROLASE"/>
</dbReference>
<dbReference type="RefSeq" id="WP_054211000.1">
    <property type="nucleotide sequence ID" value="NZ_LGSZ01000053.1"/>
</dbReference>
<dbReference type="InterPro" id="IPR000073">
    <property type="entry name" value="AB_hydrolase_1"/>
</dbReference>
<dbReference type="SUPFAM" id="SSF53474">
    <property type="entry name" value="alpha/beta-Hydrolases"/>
    <property type="match status" value="1"/>
</dbReference>
<name>A0A0N1N1D9_9HYPH</name>
<dbReference type="OrthoDB" id="9798888at2"/>
<sequence>MSAASISGPSGAFTVETPDGALLQAYSEGQGPVLLLVSGLGGTAGFWKSNAATLARSCRVIRFDQRGIAASTRGSAPCTIDQLARDCLSVLDAAGVDRAVLLGHSTGGCIGQALGAIAPERLAGLILSASWLKPSRYMTGLFGARRSILDENPQAYAATAVLISYPPVWLEANWGVYEAAIAAAPTSVAARQVVRERIDALLSFDGSETIASLPMPTLVLGARDDMIVPSFLQEDLAAALPGSRKILLDNGGHFFPVSRPDAFSAKIAEWVGELA</sequence>
<proteinExistence type="predicted"/>
<evidence type="ECO:0000313" key="3">
    <source>
        <dbReference type="Proteomes" id="UP000037822"/>
    </source>
</evidence>
<reference evidence="2 3" key="1">
    <citation type="submission" date="2015-07" db="EMBL/GenBank/DDBJ databases">
        <title>Whole genome sequencing of Bosea vaviloviae isolated from cave pool.</title>
        <authorList>
            <person name="Tan N.E.H."/>
            <person name="Lee Y.P."/>
            <person name="Gan H.M."/>
            <person name="Barton H."/>
            <person name="Savka M.A."/>
        </authorList>
    </citation>
    <scope>NUCLEOTIDE SEQUENCE [LARGE SCALE GENOMIC DNA]</scope>
    <source>
        <strain evidence="2 3">SD260</strain>
    </source>
</reference>
<organism evidence="2 3">
    <name type="scientific">Bosea vaviloviae</name>
    <dbReference type="NCBI Taxonomy" id="1526658"/>
    <lineage>
        <taxon>Bacteria</taxon>
        <taxon>Pseudomonadati</taxon>
        <taxon>Pseudomonadota</taxon>
        <taxon>Alphaproteobacteria</taxon>
        <taxon>Hyphomicrobiales</taxon>
        <taxon>Boseaceae</taxon>
        <taxon>Bosea</taxon>
    </lineage>
</organism>
<dbReference type="PANTHER" id="PTHR43433:SF10">
    <property type="entry name" value="AB HYDROLASE-1 DOMAIN-CONTAINING PROTEIN"/>
    <property type="match status" value="1"/>
</dbReference>
<dbReference type="AlphaFoldDB" id="A0A0N1N1D9"/>
<comment type="caution">
    <text evidence="2">The sequence shown here is derived from an EMBL/GenBank/DDBJ whole genome shotgun (WGS) entry which is preliminary data.</text>
</comment>
<dbReference type="Gene3D" id="3.40.50.1820">
    <property type="entry name" value="alpha/beta hydrolase"/>
    <property type="match status" value="1"/>
</dbReference>
<dbReference type="GO" id="GO:0016787">
    <property type="term" value="F:hydrolase activity"/>
    <property type="evidence" value="ECO:0007669"/>
    <property type="project" value="UniProtKB-KW"/>
</dbReference>
<keyword evidence="2" id="KW-0378">Hydrolase</keyword>
<gene>
    <name evidence="2" type="ORF">AE618_20935</name>
</gene>
<dbReference type="EMBL" id="LGSZ01000053">
    <property type="protein sequence ID" value="KPH78887.1"/>
    <property type="molecule type" value="Genomic_DNA"/>
</dbReference>